<dbReference type="GO" id="GO:0006887">
    <property type="term" value="P:exocytosis"/>
    <property type="evidence" value="ECO:0007669"/>
    <property type="project" value="UniProtKB-KW"/>
</dbReference>
<dbReference type="EMBL" id="VZRW01008487">
    <property type="protein sequence ID" value="NWX19331.1"/>
    <property type="molecule type" value="Genomic_DNA"/>
</dbReference>
<feature type="non-terminal residue" evidence="6">
    <location>
        <position position="1"/>
    </location>
</feature>
<gene>
    <name evidence="6" type="primary">Llgl1</name>
    <name evidence="6" type="ORF">AEGBEN_R03778</name>
</gene>
<dbReference type="SMART" id="SM00320">
    <property type="entry name" value="WD40"/>
    <property type="match status" value="3"/>
</dbReference>
<comment type="similarity">
    <text evidence="1">Belongs to the WD repeat L(2)GL family.</text>
</comment>
<dbReference type="InterPro" id="IPR001680">
    <property type="entry name" value="WD40_rpt"/>
</dbReference>
<comment type="caution">
    <text evidence="6">The sequence shown here is derived from an EMBL/GenBank/DDBJ whole genome shotgun (WGS) entry which is preliminary data.</text>
</comment>
<dbReference type="GO" id="GO:0045159">
    <property type="term" value="F:myosin II binding"/>
    <property type="evidence" value="ECO:0007669"/>
    <property type="project" value="TreeGrafter"/>
</dbReference>
<evidence type="ECO:0000256" key="4">
    <source>
        <dbReference type="ARBA" id="ARBA00022737"/>
    </source>
</evidence>
<dbReference type="PANTHER" id="PTHR10241:SF21">
    <property type="entry name" value="LETHAL(2) GIANT LARVAE PROTEIN HOMOLOG 1"/>
    <property type="match status" value="1"/>
</dbReference>
<dbReference type="InterPro" id="IPR015943">
    <property type="entry name" value="WD40/YVTN_repeat-like_dom_sf"/>
</dbReference>
<dbReference type="GO" id="GO:0008593">
    <property type="term" value="P:regulation of Notch signaling pathway"/>
    <property type="evidence" value="ECO:0007669"/>
    <property type="project" value="TreeGrafter"/>
</dbReference>
<keyword evidence="7" id="KW-1185">Reference proteome</keyword>
<proteinExistence type="inferred from homology"/>
<feature type="non-terminal residue" evidence="6">
    <location>
        <position position="385"/>
    </location>
</feature>
<organism evidence="6 7">
    <name type="scientific">Aegotheles bennettii</name>
    <dbReference type="NCBI Taxonomy" id="48278"/>
    <lineage>
        <taxon>Eukaryota</taxon>
        <taxon>Metazoa</taxon>
        <taxon>Chordata</taxon>
        <taxon>Craniata</taxon>
        <taxon>Vertebrata</taxon>
        <taxon>Euteleostomi</taxon>
        <taxon>Archelosauria</taxon>
        <taxon>Archosauria</taxon>
        <taxon>Dinosauria</taxon>
        <taxon>Saurischia</taxon>
        <taxon>Theropoda</taxon>
        <taxon>Coelurosauria</taxon>
        <taxon>Aves</taxon>
        <taxon>Neognathae</taxon>
        <taxon>Neoaves</taxon>
        <taxon>Strisores</taxon>
        <taxon>Caprimulgiformes</taxon>
        <taxon>Aegothelidae</taxon>
        <taxon>Aegotheles</taxon>
    </lineage>
</organism>
<dbReference type="OrthoDB" id="19944at2759"/>
<accession>A0A7K6U971</accession>
<evidence type="ECO:0000313" key="7">
    <source>
        <dbReference type="Proteomes" id="UP000559068"/>
    </source>
</evidence>
<feature type="domain" description="Lethal giant larvae homologue 2" evidence="5">
    <location>
        <begin position="220"/>
        <end position="242"/>
    </location>
</feature>
<dbReference type="PROSITE" id="PS00678">
    <property type="entry name" value="WD_REPEATS_1"/>
    <property type="match status" value="1"/>
</dbReference>
<dbReference type="Gene3D" id="2.130.10.10">
    <property type="entry name" value="YVTN repeat-like/Quinoprotein amine dehydrogenase"/>
    <property type="match status" value="1"/>
</dbReference>
<dbReference type="PRINTS" id="PR00962">
    <property type="entry name" value="LETHAL2GIANT"/>
</dbReference>
<dbReference type="GO" id="GO:0005096">
    <property type="term" value="F:GTPase activator activity"/>
    <property type="evidence" value="ECO:0007669"/>
    <property type="project" value="TreeGrafter"/>
</dbReference>
<dbReference type="InterPro" id="IPR019775">
    <property type="entry name" value="WD40_repeat_CS"/>
</dbReference>
<dbReference type="GO" id="GO:0051294">
    <property type="term" value="P:establishment of spindle orientation"/>
    <property type="evidence" value="ECO:0007669"/>
    <property type="project" value="TreeGrafter"/>
</dbReference>
<reference evidence="6 7" key="1">
    <citation type="submission" date="2019-09" db="EMBL/GenBank/DDBJ databases">
        <title>Bird 10,000 Genomes (B10K) Project - Family phase.</title>
        <authorList>
            <person name="Zhang G."/>
        </authorList>
    </citation>
    <scope>NUCLEOTIDE SEQUENCE [LARGE SCALE GENOMIC DNA]</scope>
    <source>
        <strain evidence="6">B10K-DU-029-76</strain>
        <tissue evidence="6">Heart</tissue>
    </source>
</reference>
<dbReference type="GO" id="GO:0030866">
    <property type="term" value="P:cortical actin cytoskeleton organization"/>
    <property type="evidence" value="ECO:0007669"/>
    <property type="project" value="TreeGrafter"/>
</dbReference>
<dbReference type="AlphaFoldDB" id="A0A7K6U971"/>
<dbReference type="InterPro" id="IPR000664">
    <property type="entry name" value="Lethal2_giant"/>
</dbReference>
<dbReference type="InterPro" id="IPR036322">
    <property type="entry name" value="WD40_repeat_dom_sf"/>
</dbReference>
<evidence type="ECO:0000256" key="1">
    <source>
        <dbReference type="ARBA" id="ARBA00008070"/>
    </source>
</evidence>
<dbReference type="GO" id="GO:0030864">
    <property type="term" value="C:cortical actin cytoskeleton"/>
    <property type="evidence" value="ECO:0007669"/>
    <property type="project" value="TreeGrafter"/>
</dbReference>
<dbReference type="GO" id="GO:0006893">
    <property type="term" value="P:Golgi to plasma membrane transport"/>
    <property type="evidence" value="ECO:0007669"/>
    <property type="project" value="TreeGrafter"/>
</dbReference>
<dbReference type="InterPro" id="IPR013577">
    <property type="entry name" value="LLGL2"/>
</dbReference>
<keyword evidence="2" id="KW-0268">Exocytosis</keyword>
<evidence type="ECO:0000256" key="3">
    <source>
        <dbReference type="ARBA" id="ARBA00022574"/>
    </source>
</evidence>
<dbReference type="Pfam" id="PF08366">
    <property type="entry name" value="LLGL"/>
    <property type="match status" value="2"/>
</dbReference>
<dbReference type="SUPFAM" id="SSF50978">
    <property type="entry name" value="WD40 repeat-like"/>
    <property type="match status" value="1"/>
</dbReference>
<evidence type="ECO:0000256" key="2">
    <source>
        <dbReference type="ARBA" id="ARBA00022483"/>
    </source>
</evidence>
<evidence type="ECO:0000259" key="5">
    <source>
        <dbReference type="Pfam" id="PF08366"/>
    </source>
</evidence>
<dbReference type="PANTHER" id="PTHR10241">
    <property type="entry name" value="LETHAL 2 GIANT LARVAE PROTEIN"/>
    <property type="match status" value="1"/>
</dbReference>
<keyword evidence="3" id="KW-0853">WD repeat</keyword>
<dbReference type="GO" id="GO:0032878">
    <property type="term" value="P:regulation of establishment or maintenance of cell polarity"/>
    <property type="evidence" value="ECO:0007669"/>
    <property type="project" value="TreeGrafter"/>
</dbReference>
<protein>
    <submittedName>
        <fullName evidence="6">L2GL1 protein</fullName>
    </submittedName>
</protein>
<keyword evidence="4" id="KW-0677">Repeat</keyword>
<sequence>YGAPGVELTGLHKETATVTQLHFLPGQGWLLSLLDDNTLHLWEVCQKEGCSHLEETRSFGLPGRPGSGSANCSPGITRVTVVLPTSAGAMACLGTEGGAVYFLTLPTLVLLEDKTLFPDEILQSVPDEYRCGKALGPVESIQEHPHDGTRLLIGYSRGLVVLWEQSTRTVQHLFLGNQQLESLAWEQSGKSIVSSHSDGGYMVWAVSGAGQRTQQPVLSTIPYGPFPCKAISKIVWRTCESGCVRGAAPGQVLVGTGSDGGCFSRNPFIIFSGGMPRASYGDRHCVSVLQGQTLATLDFTSRVIDFFTVQSAEAAEGGFENPRALVVLVEEELVAVDLQTPGWPTIPAPYLAPLHSSAITCSCHVSNVPLKLWERIVSAGEHQSP</sequence>
<dbReference type="GO" id="GO:0005886">
    <property type="term" value="C:plasma membrane"/>
    <property type="evidence" value="ECO:0007669"/>
    <property type="project" value="TreeGrafter"/>
</dbReference>
<feature type="domain" description="Lethal giant larvae homologue 2" evidence="5">
    <location>
        <begin position="265"/>
        <end position="344"/>
    </location>
</feature>
<name>A0A7K6U971_9AVES</name>
<evidence type="ECO:0000313" key="6">
    <source>
        <dbReference type="EMBL" id="NWX19331.1"/>
    </source>
</evidence>
<dbReference type="Proteomes" id="UP000559068">
    <property type="component" value="Unassembled WGS sequence"/>
</dbReference>